<protein>
    <submittedName>
        <fullName evidence="3">Uncharacterized protein</fullName>
    </submittedName>
</protein>
<feature type="transmembrane region" description="Helical" evidence="2">
    <location>
        <begin position="42"/>
        <end position="68"/>
    </location>
</feature>
<sequence length="392" mass="42679">MKRSSPAIGMLSPDADAGRASSASDANNEPSTRTRNSNERSLSLRTLIVLLVTVSISSVAVVTVWLGVNTNNKSIASSSDQASQSIASLGQARLSDASDKVLTAVDSYLNQVFFAGISFTEAFENGLLNYTDYDAIIPFLNKTIAAFKLDCPNTFALVSNEIYGGTGPPAFLVRGANLTCQRFCPVNDTQGANYVYPRNPATLQIGNISFSFNFPPAPEYFILYPKGTAHLSDLNVGIGNSFYQEMYTSILAPSGQHVAAGAITFTVRTLCSLLDTIQTTLTNNSLLYMFVPTQGGRMVAISGLGNDTMQRKALILNSAPRSIFDFSYEEYPLLNISAATIFQYSGNNFSRELKDSQWMIGDYMFQFKSLTKFGFKYYLVTGASQFSLQTTL</sequence>
<dbReference type="Proteomes" id="UP000070544">
    <property type="component" value="Unassembled WGS sequence"/>
</dbReference>
<dbReference type="OrthoDB" id="10501916at2759"/>
<evidence type="ECO:0000256" key="1">
    <source>
        <dbReference type="SAM" id="MobiDB-lite"/>
    </source>
</evidence>
<feature type="compositionally biased region" description="Low complexity" evidence="1">
    <location>
        <begin position="14"/>
        <end position="26"/>
    </location>
</feature>
<evidence type="ECO:0000313" key="4">
    <source>
        <dbReference type="Proteomes" id="UP000070544"/>
    </source>
</evidence>
<gene>
    <name evidence="3" type="ORF">M427DRAFT_50190</name>
</gene>
<keyword evidence="2" id="KW-0812">Transmembrane</keyword>
<name>A0A138ZWP5_GONPJ</name>
<evidence type="ECO:0000313" key="3">
    <source>
        <dbReference type="EMBL" id="KXS08929.1"/>
    </source>
</evidence>
<feature type="region of interest" description="Disordered" evidence="1">
    <location>
        <begin position="1"/>
        <end position="38"/>
    </location>
</feature>
<reference evidence="3 4" key="1">
    <citation type="journal article" date="2015" name="Genome Biol. Evol.">
        <title>Phylogenomic analyses indicate that early fungi evolved digesting cell walls of algal ancestors of land plants.</title>
        <authorList>
            <person name="Chang Y."/>
            <person name="Wang S."/>
            <person name="Sekimoto S."/>
            <person name="Aerts A.L."/>
            <person name="Choi C."/>
            <person name="Clum A."/>
            <person name="LaButti K.M."/>
            <person name="Lindquist E.A."/>
            <person name="Yee Ngan C."/>
            <person name="Ohm R.A."/>
            <person name="Salamov A.A."/>
            <person name="Grigoriev I.V."/>
            <person name="Spatafora J.W."/>
            <person name="Berbee M.L."/>
        </authorList>
    </citation>
    <scope>NUCLEOTIDE SEQUENCE [LARGE SCALE GENOMIC DNA]</scope>
    <source>
        <strain evidence="3 4">JEL478</strain>
    </source>
</reference>
<keyword evidence="2" id="KW-1133">Transmembrane helix</keyword>
<organism evidence="3 4">
    <name type="scientific">Gonapodya prolifera (strain JEL478)</name>
    <name type="common">Monoblepharis prolifera</name>
    <dbReference type="NCBI Taxonomy" id="1344416"/>
    <lineage>
        <taxon>Eukaryota</taxon>
        <taxon>Fungi</taxon>
        <taxon>Fungi incertae sedis</taxon>
        <taxon>Chytridiomycota</taxon>
        <taxon>Chytridiomycota incertae sedis</taxon>
        <taxon>Monoblepharidomycetes</taxon>
        <taxon>Monoblepharidales</taxon>
        <taxon>Gonapodyaceae</taxon>
        <taxon>Gonapodya</taxon>
    </lineage>
</organism>
<keyword evidence="2" id="KW-0472">Membrane</keyword>
<dbReference type="AlphaFoldDB" id="A0A138ZWP5"/>
<proteinExistence type="predicted"/>
<evidence type="ECO:0000256" key="2">
    <source>
        <dbReference type="SAM" id="Phobius"/>
    </source>
</evidence>
<keyword evidence="4" id="KW-1185">Reference proteome</keyword>
<accession>A0A138ZWP5</accession>
<dbReference type="EMBL" id="KQ965918">
    <property type="protein sequence ID" value="KXS08929.1"/>
    <property type="molecule type" value="Genomic_DNA"/>
</dbReference>